<keyword evidence="3" id="KW-1185">Reference proteome</keyword>
<sequence>MDWSRAKTILIWAFLVLDLFLGYQVSATRHLQWANPEAAKGVAGDIEFYAKQQNITLLTEIPQESPEMKYLNVEYQGFQIPMNMMPGQRITLQKTAIVSYFNQPYSASDVKNLDDWLQMMGQRVIYASSYHPDRFLSNKDRLFYWQYNGKYPLFVAPLEFTVEDNLIKRYRQTYVHIRNQGSGRQVISAYTALRSLVENEIIKQGEKIEDVTLGYYGYYYDADIQVLAPVWRFIHDGRTDYINGFTGAIERPPDEKHSVQQ</sequence>
<organism evidence="2 3">
    <name type="scientific">Brevibacillus fluminis</name>
    <dbReference type="NCBI Taxonomy" id="511487"/>
    <lineage>
        <taxon>Bacteria</taxon>
        <taxon>Bacillati</taxon>
        <taxon>Bacillota</taxon>
        <taxon>Bacilli</taxon>
        <taxon>Bacillales</taxon>
        <taxon>Paenibacillaceae</taxon>
        <taxon>Brevibacillus</taxon>
    </lineage>
</organism>
<dbReference type="Proteomes" id="UP000271031">
    <property type="component" value="Unassembled WGS sequence"/>
</dbReference>
<comment type="caution">
    <text evidence="2">The sequence shown here is derived from an EMBL/GenBank/DDBJ whole genome shotgun (WGS) entry which is preliminary data.</text>
</comment>
<evidence type="ECO:0000313" key="2">
    <source>
        <dbReference type="EMBL" id="RNB83406.1"/>
    </source>
</evidence>
<evidence type="ECO:0000313" key="3">
    <source>
        <dbReference type="Proteomes" id="UP000271031"/>
    </source>
</evidence>
<reference evidence="2 3" key="1">
    <citation type="submission" date="2018-10" db="EMBL/GenBank/DDBJ databases">
        <title>Phylogenomics of Brevibacillus.</title>
        <authorList>
            <person name="Dunlap C."/>
        </authorList>
    </citation>
    <scope>NUCLEOTIDE SEQUENCE [LARGE SCALE GENOMIC DNA]</scope>
    <source>
        <strain evidence="2 3">JCM 15716</strain>
    </source>
</reference>
<dbReference type="EMBL" id="RHHQ01000018">
    <property type="protein sequence ID" value="RNB83406.1"/>
    <property type="molecule type" value="Genomic_DNA"/>
</dbReference>
<dbReference type="AlphaFoldDB" id="A0A3M8D5P3"/>
<dbReference type="GO" id="GO:0016020">
    <property type="term" value="C:membrane"/>
    <property type="evidence" value="ECO:0007669"/>
    <property type="project" value="InterPro"/>
</dbReference>
<dbReference type="Gene3D" id="2.40.128.690">
    <property type="entry name" value="YycH protein, domain 3-like"/>
    <property type="match status" value="1"/>
</dbReference>
<name>A0A3M8D5P3_9BACL</name>
<dbReference type="InterPro" id="IPR018604">
    <property type="entry name" value="YycI-like"/>
</dbReference>
<dbReference type="RefSeq" id="WP_122920138.1">
    <property type="nucleotide sequence ID" value="NZ_RHHQ01000018.1"/>
</dbReference>
<proteinExistence type="predicted"/>
<gene>
    <name evidence="2" type="ORF">EDM56_22340</name>
</gene>
<feature type="domain" description="Regulatory protein YycH-like" evidence="1">
    <location>
        <begin position="51"/>
        <end position="233"/>
    </location>
</feature>
<evidence type="ECO:0000259" key="1">
    <source>
        <dbReference type="Pfam" id="PF09648"/>
    </source>
</evidence>
<dbReference type="OrthoDB" id="2388036at2"/>
<protein>
    <recommendedName>
        <fullName evidence="1">Regulatory protein YycH-like domain-containing protein</fullName>
    </recommendedName>
</protein>
<dbReference type="Pfam" id="PF09648">
    <property type="entry name" value="YycI"/>
    <property type="match status" value="1"/>
</dbReference>
<accession>A0A3M8D5P3</accession>